<dbReference type="InterPro" id="IPR011009">
    <property type="entry name" value="Kinase-like_dom_sf"/>
</dbReference>
<dbReference type="GO" id="GO:0005524">
    <property type="term" value="F:ATP binding"/>
    <property type="evidence" value="ECO:0007669"/>
    <property type="project" value="InterPro"/>
</dbReference>
<dbReference type="SUPFAM" id="SSF56112">
    <property type="entry name" value="Protein kinase-like (PK-like)"/>
    <property type="match status" value="1"/>
</dbReference>
<evidence type="ECO:0000313" key="3">
    <source>
        <dbReference type="Proteomes" id="UP000631114"/>
    </source>
</evidence>
<dbReference type="PANTHER" id="PTHR44329">
    <property type="entry name" value="SERINE/THREONINE-PROTEIN KINASE TNNI3K-RELATED"/>
    <property type="match status" value="1"/>
</dbReference>
<dbReference type="InterPro" id="IPR001245">
    <property type="entry name" value="Ser-Thr/Tyr_kinase_cat_dom"/>
</dbReference>
<gene>
    <name evidence="2" type="ORF">IFM89_024986</name>
</gene>
<reference evidence="2 3" key="1">
    <citation type="submission" date="2020-10" db="EMBL/GenBank/DDBJ databases">
        <title>The Coptis chinensis genome and diversification of protoberbering-type alkaloids.</title>
        <authorList>
            <person name="Wang B."/>
            <person name="Shu S."/>
            <person name="Song C."/>
            <person name="Liu Y."/>
        </authorList>
    </citation>
    <scope>NUCLEOTIDE SEQUENCE [LARGE SCALE GENOMIC DNA]</scope>
    <source>
        <strain evidence="2">HL-2020</strain>
        <tissue evidence="2">Leaf</tissue>
    </source>
</reference>
<organism evidence="2 3">
    <name type="scientific">Coptis chinensis</name>
    <dbReference type="NCBI Taxonomy" id="261450"/>
    <lineage>
        <taxon>Eukaryota</taxon>
        <taxon>Viridiplantae</taxon>
        <taxon>Streptophyta</taxon>
        <taxon>Embryophyta</taxon>
        <taxon>Tracheophyta</taxon>
        <taxon>Spermatophyta</taxon>
        <taxon>Magnoliopsida</taxon>
        <taxon>Ranunculales</taxon>
        <taxon>Ranunculaceae</taxon>
        <taxon>Coptidoideae</taxon>
        <taxon>Coptis</taxon>
    </lineage>
</organism>
<dbReference type="SMART" id="SM00220">
    <property type="entry name" value="S_TKc"/>
    <property type="match status" value="1"/>
</dbReference>
<dbReference type="Gene3D" id="1.10.510.10">
    <property type="entry name" value="Transferase(Phosphotransferase) domain 1"/>
    <property type="match status" value="1"/>
</dbReference>
<dbReference type="InterPro" id="IPR051681">
    <property type="entry name" value="Ser/Thr_Kinases-Pseudokinases"/>
</dbReference>
<dbReference type="Pfam" id="PF07714">
    <property type="entry name" value="PK_Tyr_Ser-Thr"/>
    <property type="match status" value="1"/>
</dbReference>
<keyword evidence="3" id="KW-1185">Reference proteome</keyword>
<dbReference type="Gene3D" id="3.30.200.20">
    <property type="entry name" value="Phosphorylase Kinase, domain 1"/>
    <property type="match status" value="1"/>
</dbReference>
<comment type="caution">
    <text evidence="2">The sequence shown here is derived from an EMBL/GenBank/DDBJ whole genome shotgun (WGS) entry which is preliminary data.</text>
</comment>
<dbReference type="Proteomes" id="UP000631114">
    <property type="component" value="Unassembled WGS sequence"/>
</dbReference>
<evidence type="ECO:0000259" key="1">
    <source>
        <dbReference type="PROSITE" id="PS50011"/>
    </source>
</evidence>
<name>A0A835HXS5_9MAGN</name>
<dbReference type="OrthoDB" id="339325at2759"/>
<proteinExistence type="predicted"/>
<protein>
    <recommendedName>
        <fullName evidence="1">Protein kinase domain-containing protein</fullName>
    </recommendedName>
</protein>
<dbReference type="AlphaFoldDB" id="A0A835HXS5"/>
<evidence type="ECO:0000313" key="2">
    <source>
        <dbReference type="EMBL" id="KAF9606318.1"/>
    </source>
</evidence>
<dbReference type="GO" id="GO:0004674">
    <property type="term" value="F:protein serine/threonine kinase activity"/>
    <property type="evidence" value="ECO:0007669"/>
    <property type="project" value="TreeGrafter"/>
</dbReference>
<dbReference type="EMBL" id="JADFTS010000005">
    <property type="protein sequence ID" value="KAF9606318.1"/>
    <property type="molecule type" value="Genomic_DNA"/>
</dbReference>
<feature type="non-terminal residue" evidence="2">
    <location>
        <position position="1"/>
    </location>
</feature>
<sequence length="392" mass="44201">YIFLFDLVLSSSYKNHGPALNHDQVDDFSHETNFESNAKTGMPVGEYNRVGNNDASGSWSSSFNVNSTSSVSSSGSTSSCVVYKMDMENDCLDCEILWEDLLIGEQIGQGSCGTVYHGLWYGSDVAIKVFSKQEYSDDLLLSFRKEFSRVDESGRFKFVLKACENTQIECNTRAECCVYIAKDLIRFVPMYEGIAYEEAPASKCSTLYGSSDFTGASLHCHRVPSTVYSLLFLLKTINIGMDHLRLCSSGCSGSLFQLLRRNTSRLDWRRRVHMALDIARGMNYLHRCKPPVIHRDLKSSNLLVDKNWSVKVGDFGLSRLKHEMYLTKNGKGTELVTEKIPWENHNSMQVMGAVGFMNHRLEIPKDLDPLWVSIIESCWHRSFGTGTARSDL</sequence>
<dbReference type="InterPro" id="IPR008271">
    <property type="entry name" value="Ser/Thr_kinase_AS"/>
</dbReference>
<dbReference type="PROSITE" id="PS50011">
    <property type="entry name" value="PROTEIN_KINASE_DOM"/>
    <property type="match status" value="1"/>
</dbReference>
<feature type="domain" description="Protein kinase" evidence="1">
    <location>
        <begin position="101"/>
        <end position="392"/>
    </location>
</feature>
<dbReference type="PROSITE" id="PS00108">
    <property type="entry name" value="PROTEIN_KINASE_ST"/>
    <property type="match status" value="1"/>
</dbReference>
<dbReference type="InterPro" id="IPR000719">
    <property type="entry name" value="Prot_kinase_dom"/>
</dbReference>
<accession>A0A835HXS5</accession>
<dbReference type="PANTHER" id="PTHR44329:SF47">
    <property type="entry name" value="SERINE_THREONINE-PROTEIN KINASE ROCO5-RELATED"/>
    <property type="match status" value="1"/>
</dbReference>